<protein>
    <submittedName>
        <fullName evidence="2">TITANIA 1</fullName>
    </submittedName>
</protein>
<gene>
    <name evidence="2" type="ORF">HRI_003719700</name>
</gene>
<evidence type="ECO:0000313" key="3">
    <source>
        <dbReference type="Proteomes" id="UP001165190"/>
    </source>
</evidence>
<organism evidence="2 3">
    <name type="scientific">Hibiscus trionum</name>
    <name type="common">Flower of an hour</name>
    <dbReference type="NCBI Taxonomy" id="183268"/>
    <lineage>
        <taxon>Eukaryota</taxon>
        <taxon>Viridiplantae</taxon>
        <taxon>Streptophyta</taxon>
        <taxon>Embryophyta</taxon>
        <taxon>Tracheophyta</taxon>
        <taxon>Spermatophyta</taxon>
        <taxon>Magnoliopsida</taxon>
        <taxon>eudicotyledons</taxon>
        <taxon>Gunneridae</taxon>
        <taxon>Pentapetalae</taxon>
        <taxon>rosids</taxon>
        <taxon>malvids</taxon>
        <taxon>Malvales</taxon>
        <taxon>Malvaceae</taxon>
        <taxon>Malvoideae</taxon>
        <taxon>Hibiscus</taxon>
    </lineage>
</organism>
<comment type="caution">
    <text evidence="2">The sequence shown here is derived from an EMBL/GenBank/DDBJ whole genome shotgun (WGS) entry which is preliminary data.</text>
</comment>
<proteinExistence type="predicted"/>
<feature type="region of interest" description="Disordered" evidence="1">
    <location>
        <begin position="1"/>
        <end position="30"/>
    </location>
</feature>
<evidence type="ECO:0000256" key="1">
    <source>
        <dbReference type="SAM" id="MobiDB-lite"/>
    </source>
</evidence>
<accession>A0A9W7MHW1</accession>
<keyword evidence="3" id="KW-1185">Reference proteome</keyword>
<feature type="region of interest" description="Disordered" evidence="1">
    <location>
        <begin position="149"/>
        <end position="183"/>
    </location>
</feature>
<sequence>MFGEKDLSSNHPCAKDESSQSKLSRMFQNKENPVEKMSFLQKGVDFLREPRSSQELTLSYLCENPKLGSVSEKDFPGKTFKGKEVFDSENSNQDEKWMERDFLNLSGSKGISSKRDVEEDFQEREKRPKVETLNLFLALPDVSLSLTASNALQNGDPPAQLRSRPSRSVKSLAPSAANNTQTTCSNNFTVEEDNVIEI</sequence>
<dbReference type="OrthoDB" id="10507814at2759"/>
<feature type="region of interest" description="Disordered" evidence="1">
    <location>
        <begin position="72"/>
        <end position="93"/>
    </location>
</feature>
<reference evidence="2" key="1">
    <citation type="submission" date="2023-05" db="EMBL/GenBank/DDBJ databases">
        <title>Genome and transcriptome analyses reveal genes involved in the formation of fine ridges on petal epidermal cells in Hibiscus trionum.</title>
        <authorList>
            <person name="Koshimizu S."/>
            <person name="Masuda S."/>
            <person name="Ishii T."/>
            <person name="Shirasu K."/>
            <person name="Hoshino A."/>
            <person name="Arita M."/>
        </authorList>
    </citation>
    <scope>NUCLEOTIDE SEQUENCE</scope>
    <source>
        <strain evidence="2">Hamamatsu line</strain>
    </source>
</reference>
<feature type="compositionally biased region" description="Basic and acidic residues" evidence="1">
    <location>
        <begin position="1"/>
        <end position="19"/>
    </location>
</feature>
<feature type="compositionally biased region" description="Basic and acidic residues" evidence="1">
    <location>
        <begin position="72"/>
        <end position="86"/>
    </location>
</feature>
<evidence type="ECO:0000313" key="2">
    <source>
        <dbReference type="EMBL" id="GMJ00505.1"/>
    </source>
</evidence>
<dbReference type="AlphaFoldDB" id="A0A9W7MHW1"/>
<name>A0A9W7MHW1_HIBTR</name>
<dbReference type="Proteomes" id="UP001165190">
    <property type="component" value="Unassembled WGS sequence"/>
</dbReference>
<feature type="compositionally biased region" description="Polar residues" evidence="1">
    <location>
        <begin position="20"/>
        <end position="30"/>
    </location>
</feature>
<dbReference type="EMBL" id="BSYR01000035">
    <property type="protein sequence ID" value="GMJ00505.1"/>
    <property type="molecule type" value="Genomic_DNA"/>
</dbReference>